<accession>A0A657LUE8</accession>
<gene>
    <name evidence="2" type="ORF">AX760_03750</name>
</gene>
<protein>
    <submittedName>
        <fullName evidence="2">Uncharacterized protein</fullName>
    </submittedName>
</protein>
<name>A0A657LUE8_9HYPH</name>
<proteinExistence type="predicted"/>
<dbReference type="Proteomes" id="UP000182661">
    <property type="component" value="Unassembled WGS sequence"/>
</dbReference>
<feature type="region of interest" description="Disordered" evidence="1">
    <location>
        <begin position="1"/>
        <end position="39"/>
    </location>
</feature>
<dbReference type="AlphaFoldDB" id="A0A657LUE8"/>
<evidence type="ECO:0000313" key="2">
    <source>
        <dbReference type="EMBL" id="OJF94958.1"/>
    </source>
</evidence>
<evidence type="ECO:0000313" key="3">
    <source>
        <dbReference type="Proteomes" id="UP000182661"/>
    </source>
</evidence>
<comment type="caution">
    <text evidence="2">The sequence shown here is derived from an EMBL/GenBank/DDBJ whole genome shotgun (WGS) entry which is preliminary data.</text>
</comment>
<organism evidence="2 3">
    <name type="scientific">Pararhizobium antarcticum</name>
    <dbReference type="NCBI Taxonomy" id="1798805"/>
    <lineage>
        <taxon>Bacteria</taxon>
        <taxon>Pseudomonadati</taxon>
        <taxon>Pseudomonadota</taxon>
        <taxon>Alphaproteobacteria</taxon>
        <taxon>Hyphomicrobiales</taxon>
        <taxon>Rhizobiaceae</taxon>
        <taxon>Rhizobium/Agrobacterium group</taxon>
        <taxon>Pararhizobium</taxon>
    </lineage>
</organism>
<evidence type="ECO:0000256" key="1">
    <source>
        <dbReference type="SAM" id="MobiDB-lite"/>
    </source>
</evidence>
<sequence>MPDRQGDVRSGGEKGAGNAAAFRHGYSRKITGKARKDLEKPVRGDRVRARLVFGPAVAYRMGVVASGERQ</sequence>
<dbReference type="EMBL" id="LSRP01000096">
    <property type="protein sequence ID" value="OJF94958.1"/>
    <property type="molecule type" value="Genomic_DNA"/>
</dbReference>
<feature type="compositionally biased region" description="Basic and acidic residues" evidence="1">
    <location>
        <begin position="1"/>
        <end position="12"/>
    </location>
</feature>
<keyword evidence="3" id="KW-1185">Reference proteome</keyword>
<reference evidence="2 3" key="1">
    <citation type="submission" date="2016-02" db="EMBL/GenBank/DDBJ databases">
        <title>Genome sequencing of a beta-galactosidase producing bacteria Rhizobium sp. 59.</title>
        <authorList>
            <person name="Wang D."/>
            <person name="Kot W."/>
            <person name="Qin Y."/>
            <person name="Hansen L."/>
            <person name="Naqvi K."/>
            <person name="Rensing C."/>
        </authorList>
    </citation>
    <scope>NUCLEOTIDE SEQUENCE [LARGE SCALE GENOMIC DNA]</scope>
    <source>
        <strain evidence="2 3">59</strain>
    </source>
</reference>